<evidence type="ECO:0000313" key="6">
    <source>
        <dbReference type="Proteomes" id="UP001201812"/>
    </source>
</evidence>
<dbReference type="InterPro" id="IPR003100">
    <property type="entry name" value="PAZ_dom"/>
</dbReference>
<dbReference type="InterPro" id="IPR036397">
    <property type="entry name" value="RNaseH_sf"/>
</dbReference>
<dbReference type="CDD" id="cd02826">
    <property type="entry name" value="Piwi-like"/>
    <property type="match status" value="1"/>
</dbReference>
<dbReference type="SUPFAM" id="SSF53098">
    <property type="entry name" value="Ribonuclease H-like"/>
    <property type="match status" value="1"/>
</dbReference>
<dbReference type="GO" id="GO:0003723">
    <property type="term" value="F:RNA binding"/>
    <property type="evidence" value="ECO:0007669"/>
    <property type="project" value="InterPro"/>
</dbReference>
<dbReference type="Gene3D" id="2.170.260.10">
    <property type="entry name" value="paz domain"/>
    <property type="match status" value="1"/>
</dbReference>
<protein>
    <submittedName>
        <fullName evidence="5">Piwi domain-containing protein</fullName>
    </submittedName>
</protein>
<organism evidence="5 6">
    <name type="scientific">Ditylenchus destructor</name>
    <dbReference type="NCBI Taxonomy" id="166010"/>
    <lineage>
        <taxon>Eukaryota</taxon>
        <taxon>Metazoa</taxon>
        <taxon>Ecdysozoa</taxon>
        <taxon>Nematoda</taxon>
        <taxon>Chromadorea</taxon>
        <taxon>Rhabditida</taxon>
        <taxon>Tylenchina</taxon>
        <taxon>Tylenchomorpha</taxon>
        <taxon>Sphaerularioidea</taxon>
        <taxon>Anguinidae</taxon>
        <taxon>Anguininae</taxon>
        <taxon>Ditylenchus</taxon>
    </lineage>
</organism>
<evidence type="ECO:0000256" key="1">
    <source>
        <dbReference type="RuleBase" id="RU361178"/>
    </source>
</evidence>
<dbReference type="Pfam" id="PF02170">
    <property type="entry name" value="PAZ"/>
    <property type="match status" value="1"/>
</dbReference>
<dbReference type="SUPFAM" id="SSF101690">
    <property type="entry name" value="PAZ domain"/>
    <property type="match status" value="1"/>
</dbReference>
<dbReference type="Gene3D" id="3.40.50.2300">
    <property type="match status" value="1"/>
</dbReference>
<dbReference type="EMBL" id="JAKKPZ010000009">
    <property type="protein sequence ID" value="KAI1717042.1"/>
    <property type="molecule type" value="Genomic_DNA"/>
</dbReference>
<evidence type="ECO:0000259" key="3">
    <source>
        <dbReference type="PROSITE" id="PS50821"/>
    </source>
</evidence>
<proteinExistence type="inferred from homology"/>
<evidence type="ECO:0000256" key="2">
    <source>
        <dbReference type="SAM" id="MobiDB-lite"/>
    </source>
</evidence>
<dbReference type="InterPro" id="IPR036085">
    <property type="entry name" value="PAZ_dom_sf"/>
</dbReference>
<dbReference type="InterPro" id="IPR003165">
    <property type="entry name" value="Piwi"/>
</dbReference>
<dbReference type="InterPro" id="IPR057272">
    <property type="entry name" value="Piwi_nem"/>
</dbReference>
<dbReference type="Pfam" id="PF02171">
    <property type="entry name" value="Piwi"/>
    <property type="match status" value="1"/>
</dbReference>
<feature type="domain" description="Piwi" evidence="4">
    <location>
        <begin position="579"/>
        <end position="932"/>
    </location>
</feature>
<keyword evidence="6" id="KW-1185">Reference proteome</keyword>
<dbReference type="Gene3D" id="3.30.420.10">
    <property type="entry name" value="Ribonuclease H-like superfamily/Ribonuclease H"/>
    <property type="match status" value="1"/>
</dbReference>
<dbReference type="PROSITE" id="PS50822">
    <property type="entry name" value="PIWI"/>
    <property type="match status" value="1"/>
</dbReference>
<dbReference type="InterPro" id="IPR012337">
    <property type="entry name" value="RNaseH-like_sf"/>
</dbReference>
<dbReference type="SMART" id="SM00949">
    <property type="entry name" value="PAZ"/>
    <property type="match status" value="1"/>
</dbReference>
<sequence length="970" mass="109107">MGDPNISESLAHMGLEENPGAELRYGTELEKKAKLVLEGAGGQIGSTVMPEKRRDIEPGSQNREKLTTNVYGLKMNENVVVYRYEIKMKAFVAKRDGSEASIDMHKKQHKDAFIIEHRDRCREIFNGFLLVPGIPFSASRCVYYDLDSILFSLDDVKLAGKATFTVATEHLTQECAHFARCEVEVSPVKSSAAMRLGDLSGLSLELSEVYRTLTQFLDIATGQSAMFDQQNHVTFNAGLSFFLDPRVFGFRDEDGAIFDSDAAYLSIGCDKAVRYIEGPGTRDAPCSASIIVQTKKTPFHEVGSLLTKAKALMPRLNNIREDDRIKLEKILKGLVVETTHGTKTQKFVIHAICRESARNKQIMVNNQTISVEKYFQEKYNQTLTEPNVPLIESRRSDTTISYFPMELCNVADNQRVKTQQLSPKMTELSIRKCAVPPAILKEQNTKVANALNLWNSKYLIEADISVAKRPTELDGRVIAPPKILFGNNVSTEVRPNNFTWQGQKFAVPATFEKWRAIAFLEPRDRNKLPMRDFQEFLKRFVEECRVKGIQIQPLAEQPQILGSSTTEINHAFDTAYKDNVFFVLAIHIDGAPGDIPHADVKYAERQHGIVSQCVELKTMLNVVQKNQRVTMQNIVNKTNIKYGGLNYTLAPDSARVKEVLQDNTLYIGFGNNHPGGGLGLSTPTSSVHADGGKNDSPKDTTKEYVQKIRAKQEEEEDESRPPTVVGYSANIGPNGPFDFVGDFYFQEPRRQETISVVSEIVTNCAQMFQKRRGRLPERIIIFRGGCSEGQFQIILKYEVPLMKIGLESTGCNAPISVVAVNKLQNVRLFRQNINGNAKPPEQNIQPGTVVNHTVTHPLFAEFFLNSHRALQGTARTPKYTVVYDDNKLKMSQFEEMTYLLCFSHQIVFLPTSVPSPVYIANCYADRGRVLYQRWMAQGGEHHNYSQLTDALRFASNQVFPDDLYGFRVNA</sequence>
<feature type="region of interest" description="Disordered" evidence="2">
    <location>
        <begin position="677"/>
        <end position="702"/>
    </location>
</feature>
<comment type="similarity">
    <text evidence="1">Belongs to the argonaute family.</text>
</comment>
<gene>
    <name evidence="5" type="ORF">DdX_06767</name>
</gene>
<dbReference type="CDD" id="cd02846">
    <property type="entry name" value="PAZ_argonaute_like"/>
    <property type="match status" value="1"/>
</dbReference>
<dbReference type="Proteomes" id="UP001201812">
    <property type="component" value="Unassembled WGS sequence"/>
</dbReference>
<feature type="domain" description="PAZ" evidence="3">
    <location>
        <begin position="308"/>
        <end position="412"/>
    </location>
</feature>
<feature type="compositionally biased region" description="Basic and acidic residues" evidence="2">
    <location>
        <begin position="690"/>
        <end position="702"/>
    </location>
</feature>
<dbReference type="PANTHER" id="PTHR22891">
    <property type="entry name" value="EUKARYOTIC TRANSLATION INITIATION FACTOR 2C"/>
    <property type="match status" value="1"/>
</dbReference>
<evidence type="ECO:0000313" key="5">
    <source>
        <dbReference type="EMBL" id="KAI1717042.1"/>
    </source>
</evidence>
<evidence type="ECO:0000259" key="4">
    <source>
        <dbReference type="PROSITE" id="PS50822"/>
    </source>
</evidence>
<dbReference type="AlphaFoldDB" id="A0AAD4N656"/>
<dbReference type="PROSITE" id="PS50821">
    <property type="entry name" value="PAZ"/>
    <property type="match status" value="1"/>
</dbReference>
<dbReference type="SMART" id="SM00950">
    <property type="entry name" value="Piwi"/>
    <property type="match status" value="1"/>
</dbReference>
<name>A0AAD4N656_9BILA</name>
<accession>A0AAD4N656</accession>
<comment type="caution">
    <text evidence="5">The sequence shown here is derived from an EMBL/GenBank/DDBJ whole genome shotgun (WGS) entry which is preliminary data.</text>
</comment>
<reference evidence="5" key="1">
    <citation type="submission" date="2022-01" db="EMBL/GenBank/DDBJ databases">
        <title>Genome Sequence Resource for Two Populations of Ditylenchus destructor, the Migratory Endoparasitic Phytonematode.</title>
        <authorList>
            <person name="Zhang H."/>
            <person name="Lin R."/>
            <person name="Xie B."/>
        </authorList>
    </citation>
    <scope>NUCLEOTIDE SEQUENCE</scope>
    <source>
        <strain evidence="5">BazhouSP</strain>
    </source>
</reference>